<feature type="non-terminal residue" evidence="8">
    <location>
        <position position="1"/>
    </location>
</feature>
<evidence type="ECO:0000256" key="6">
    <source>
        <dbReference type="ARBA" id="ARBA00023136"/>
    </source>
</evidence>
<keyword evidence="9" id="KW-1185">Reference proteome</keyword>
<dbReference type="PRINTS" id="PR01259">
    <property type="entry name" value="NACAEXCHNGR"/>
</dbReference>
<accession>A0ABN9RLW5</accession>
<dbReference type="Pfam" id="PF01699">
    <property type="entry name" value="Na_Ca_ex"/>
    <property type="match status" value="1"/>
</dbReference>
<keyword evidence="6" id="KW-0472">Membrane</keyword>
<dbReference type="Gene3D" id="1.20.1420.30">
    <property type="entry name" value="NCX, central ion-binding region"/>
    <property type="match status" value="1"/>
</dbReference>
<evidence type="ECO:0000256" key="5">
    <source>
        <dbReference type="ARBA" id="ARBA00023065"/>
    </source>
</evidence>
<dbReference type="PANTHER" id="PTHR11878:SF65">
    <property type="entry name" value="NA_CA-EXCHANGE PROTEIN, ISOFORM G"/>
    <property type="match status" value="1"/>
</dbReference>
<dbReference type="InterPro" id="IPR051171">
    <property type="entry name" value="CaCA"/>
</dbReference>
<keyword evidence="5" id="KW-0406">Ion transport</keyword>
<dbReference type="PANTHER" id="PTHR11878">
    <property type="entry name" value="SODIUM/CALCIUM EXCHANGER"/>
    <property type="match status" value="1"/>
</dbReference>
<reference evidence="8" key="1">
    <citation type="submission" date="2023-10" db="EMBL/GenBank/DDBJ databases">
        <authorList>
            <person name="Chen Y."/>
            <person name="Shah S."/>
            <person name="Dougan E. K."/>
            <person name="Thang M."/>
            <person name="Chan C."/>
        </authorList>
    </citation>
    <scope>NUCLEOTIDE SEQUENCE [LARGE SCALE GENOMIC DNA]</scope>
</reference>
<keyword evidence="2" id="KW-0813">Transport</keyword>
<dbReference type="InterPro" id="IPR004836">
    <property type="entry name" value="Na_Ca_Ex"/>
</dbReference>
<evidence type="ECO:0000256" key="3">
    <source>
        <dbReference type="ARBA" id="ARBA00022692"/>
    </source>
</evidence>
<evidence type="ECO:0000259" key="7">
    <source>
        <dbReference type="Pfam" id="PF01699"/>
    </source>
</evidence>
<organism evidence="8 9">
    <name type="scientific">Prorocentrum cordatum</name>
    <dbReference type="NCBI Taxonomy" id="2364126"/>
    <lineage>
        <taxon>Eukaryota</taxon>
        <taxon>Sar</taxon>
        <taxon>Alveolata</taxon>
        <taxon>Dinophyceae</taxon>
        <taxon>Prorocentrales</taxon>
        <taxon>Prorocentraceae</taxon>
        <taxon>Prorocentrum</taxon>
    </lineage>
</organism>
<feature type="domain" description="Sodium/calcium exchanger membrane region" evidence="7">
    <location>
        <begin position="61"/>
        <end position="144"/>
    </location>
</feature>
<evidence type="ECO:0000256" key="2">
    <source>
        <dbReference type="ARBA" id="ARBA00022448"/>
    </source>
</evidence>
<dbReference type="EMBL" id="CAUYUJ010007130">
    <property type="protein sequence ID" value="CAK0819670.1"/>
    <property type="molecule type" value="Genomic_DNA"/>
</dbReference>
<protein>
    <recommendedName>
        <fullName evidence="7">Sodium/calcium exchanger membrane region domain-containing protein</fullName>
    </recommendedName>
</protein>
<name>A0ABN9RLW5_9DINO</name>
<gene>
    <name evidence="8" type="ORF">PCOR1329_LOCUS21610</name>
</gene>
<comment type="caution">
    <text evidence="8">The sequence shown here is derived from an EMBL/GenBank/DDBJ whole genome shotgun (WGS) entry which is preliminary data.</text>
</comment>
<evidence type="ECO:0000313" key="9">
    <source>
        <dbReference type="Proteomes" id="UP001189429"/>
    </source>
</evidence>
<dbReference type="Proteomes" id="UP001189429">
    <property type="component" value="Unassembled WGS sequence"/>
</dbReference>
<comment type="subcellular location">
    <subcellularLocation>
        <location evidence="1">Endomembrane system</location>
        <topology evidence="1">Multi-pass membrane protein</topology>
    </subcellularLocation>
</comment>
<feature type="non-terminal residue" evidence="8">
    <location>
        <position position="163"/>
    </location>
</feature>
<keyword evidence="4" id="KW-1133">Transmembrane helix</keyword>
<evidence type="ECO:0000256" key="1">
    <source>
        <dbReference type="ARBA" id="ARBA00004127"/>
    </source>
</evidence>
<keyword evidence="3" id="KW-0812">Transmembrane</keyword>
<proteinExistence type="predicted"/>
<dbReference type="InterPro" id="IPR004837">
    <property type="entry name" value="NaCa_Exmemb"/>
</dbReference>
<dbReference type="InterPro" id="IPR044880">
    <property type="entry name" value="NCX_ion-bd_dom_sf"/>
</dbReference>
<evidence type="ECO:0000256" key="4">
    <source>
        <dbReference type="ARBA" id="ARBA00022989"/>
    </source>
</evidence>
<evidence type="ECO:0000313" key="8">
    <source>
        <dbReference type="EMBL" id="CAK0819670.1"/>
    </source>
</evidence>
<sequence>ESWHQSKIGHANCVEQFSAAVHVNGGEDGEDVGIQDRVLHVVTLPWKLMCACIPPTDYCGGWVCFWISLMAIGCVTGVISDLASLLGCVVDMPDEVTAITLVALGTSLPDLFASKTAALNEPYADASVGNVTGSNCVNVFLGGAACSNALQRCPILPCCCSRR</sequence>